<evidence type="ECO:0000256" key="3">
    <source>
        <dbReference type="ARBA" id="ARBA00022670"/>
    </source>
</evidence>
<comment type="similarity">
    <text evidence="1">Belongs to the peptidase S46 family.</text>
</comment>
<evidence type="ECO:0000313" key="7">
    <source>
        <dbReference type="EMBL" id="GAO30605.1"/>
    </source>
</evidence>
<gene>
    <name evidence="7" type="ORF">JCM15548_12892</name>
</gene>
<evidence type="ECO:0000256" key="2">
    <source>
        <dbReference type="ARBA" id="ARBA00022438"/>
    </source>
</evidence>
<evidence type="ECO:0008006" key="9">
    <source>
        <dbReference type="Google" id="ProtNLM"/>
    </source>
</evidence>
<protein>
    <recommendedName>
        <fullName evidence="9">Serine protease</fullName>
    </recommendedName>
</protein>
<dbReference type="PANTHER" id="PTHR38469:SF1">
    <property type="entry name" value="PERIPLASMIC PEPTIDASE SUBFAMILY S1B"/>
    <property type="match status" value="1"/>
</dbReference>
<evidence type="ECO:0000256" key="1">
    <source>
        <dbReference type="ARBA" id="ARBA00010491"/>
    </source>
</evidence>
<keyword evidence="4" id="KW-0732">Signal</keyword>
<dbReference type="EMBL" id="BAZW01000026">
    <property type="protein sequence ID" value="GAO30605.1"/>
    <property type="molecule type" value="Genomic_DNA"/>
</dbReference>
<dbReference type="Proteomes" id="UP000032900">
    <property type="component" value="Unassembled WGS sequence"/>
</dbReference>
<accession>A0A0E9M0E6</accession>
<keyword evidence="2" id="KW-0031">Aminopeptidase</keyword>
<organism evidence="7 8">
    <name type="scientific">Geofilum rubicundum JCM 15548</name>
    <dbReference type="NCBI Taxonomy" id="1236989"/>
    <lineage>
        <taxon>Bacteria</taxon>
        <taxon>Pseudomonadati</taxon>
        <taxon>Bacteroidota</taxon>
        <taxon>Bacteroidia</taxon>
        <taxon>Marinilabiliales</taxon>
        <taxon>Marinilabiliaceae</taxon>
        <taxon>Geofilum</taxon>
    </lineage>
</organism>
<proteinExistence type="inferred from homology"/>
<keyword evidence="6" id="KW-0720">Serine protease</keyword>
<keyword evidence="8" id="KW-1185">Reference proteome</keyword>
<reference evidence="7 8" key="1">
    <citation type="journal article" date="2015" name="Microbes Environ.">
        <title>Distribution and evolution of nitrogen fixation genes in the phylum bacteroidetes.</title>
        <authorList>
            <person name="Inoue J."/>
            <person name="Oshima K."/>
            <person name="Suda W."/>
            <person name="Sakamoto M."/>
            <person name="Iino T."/>
            <person name="Noda S."/>
            <person name="Hongoh Y."/>
            <person name="Hattori M."/>
            <person name="Ohkuma M."/>
        </authorList>
    </citation>
    <scope>NUCLEOTIDE SEQUENCE [LARGE SCALE GENOMIC DNA]</scope>
    <source>
        <strain evidence="7">JCM 15548</strain>
    </source>
</reference>
<dbReference type="SUPFAM" id="SSF50494">
    <property type="entry name" value="Trypsin-like serine proteases"/>
    <property type="match status" value="1"/>
</dbReference>
<evidence type="ECO:0000313" key="8">
    <source>
        <dbReference type="Proteomes" id="UP000032900"/>
    </source>
</evidence>
<dbReference type="InterPro" id="IPR009003">
    <property type="entry name" value="Peptidase_S1_PA"/>
</dbReference>
<evidence type="ECO:0000256" key="4">
    <source>
        <dbReference type="ARBA" id="ARBA00022729"/>
    </source>
</evidence>
<dbReference type="GO" id="GO:0043171">
    <property type="term" value="P:peptide catabolic process"/>
    <property type="evidence" value="ECO:0007669"/>
    <property type="project" value="UniProtKB-ARBA"/>
</dbReference>
<evidence type="ECO:0000256" key="5">
    <source>
        <dbReference type="ARBA" id="ARBA00022801"/>
    </source>
</evidence>
<keyword evidence="3" id="KW-0645">Protease</keyword>
<dbReference type="GO" id="GO:0070009">
    <property type="term" value="F:serine-type aminopeptidase activity"/>
    <property type="evidence" value="ECO:0007669"/>
    <property type="project" value="InterPro"/>
</dbReference>
<dbReference type="STRING" id="1236989.JCM15548_12892"/>
<dbReference type="AlphaFoldDB" id="A0A0E9M0E6"/>
<dbReference type="GO" id="GO:0006508">
    <property type="term" value="P:proteolysis"/>
    <property type="evidence" value="ECO:0007669"/>
    <property type="project" value="UniProtKB-KW"/>
</dbReference>
<name>A0A0E9M0E6_9BACT</name>
<dbReference type="PANTHER" id="PTHR38469">
    <property type="entry name" value="PERIPLASMIC PEPTIDASE SUBFAMILY S1B"/>
    <property type="match status" value="1"/>
</dbReference>
<dbReference type="Pfam" id="PF10459">
    <property type="entry name" value="Peptidase_S46"/>
    <property type="match status" value="1"/>
</dbReference>
<keyword evidence="5" id="KW-0378">Hydrolase</keyword>
<sequence>MRKILTVSLIFLVTLTAKVKADEGMWLLPLVQQLNMNTMQEMGLELSAEDIYSVNQSSLKDAVVIFGGGCTGEMISDQGLLLTNHHCGYGQIQELSTLENNYLDDGFWAASFEEELPAPGLSVTFLKRMEDVTAQVLATVTPEMSATVRADSIRASIKRITDTHSADNDYRVLVRDYFAGNQYFLVVYEVFTDVRFVGAPPSSIGKFGYDTDNWMWPRHTGDFALFRVYADADGNPADYSADNVPYQPAHHLPVSLKGYEKGDFAMTLGYPGSTQRYLLMGD</sequence>
<dbReference type="GO" id="GO:0008239">
    <property type="term" value="F:dipeptidyl-peptidase activity"/>
    <property type="evidence" value="ECO:0007669"/>
    <property type="project" value="InterPro"/>
</dbReference>
<comment type="caution">
    <text evidence="7">The sequence shown here is derived from an EMBL/GenBank/DDBJ whole genome shotgun (WGS) entry which is preliminary data.</text>
</comment>
<dbReference type="InterPro" id="IPR019500">
    <property type="entry name" value="Pep_S46"/>
</dbReference>
<evidence type="ECO:0000256" key="6">
    <source>
        <dbReference type="ARBA" id="ARBA00022825"/>
    </source>
</evidence>